<proteinExistence type="predicted"/>
<reference evidence="3 4" key="1">
    <citation type="journal article" date="2013" name="Fungal Biol.">
        <title>Analysis of microsatellite markers in the genome of the plant pathogen Ceratocystis fimbriata.</title>
        <authorList>
            <person name="Simpson M.C."/>
            <person name="Wilken P.M."/>
            <person name="Coetzee M.P."/>
            <person name="Wingfield M.J."/>
            <person name="Wingfield B.D."/>
        </authorList>
    </citation>
    <scope>NUCLEOTIDE SEQUENCE [LARGE SCALE GENOMIC DNA]</scope>
    <source>
        <strain evidence="3 4">CBS 114723</strain>
    </source>
</reference>
<dbReference type="Proteomes" id="UP000222788">
    <property type="component" value="Unassembled WGS sequence"/>
</dbReference>
<evidence type="ECO:0000313" key="3">
    <source>
        <dbReference type="EMBL" id="PHH55857.1"/>
    </source>
</evidence>
<dbReference type="OrthoDB" id="3925024at2759"/>
<dbReference type="PROSITE" id="PS50181">
    <property type="entry name" value="FBOX"/>
    <property type="match status" value="1"/>
</dbReference>
<name>A0A2C5XHT1_9PEZI</name>
<feature type="compositionally biased region" description="Low complexity" evidence="1">
    <location>
        <begin position="1307"/>
        <end position="1328"/>
    </location>
</feature>
<dbReference type="SUPFAM" id="SSF81383">
    <property type="entry name" value="F-box domain"/>
    <property type="match status" value="1"/>
</dbReference>
<feature type="region of interest" description="Disordered" evidence="1">
    <location>
        <begin position="1210"/>
        <end position="1290"/>
    </location>
</feature>
<comment type="caution">
    <text evidence="3">The sequence shown here is derived from an EMBL/GenBank/DDBJ whole genome shotgun (WGS) entry which is preliminary data.</text>
</comment>
<feature type="compositionally biased region" description="Basic residues" evidence="1">
    <location>
        <begin position="1237"/>
        <end position="1250"/>
    </location>
</feature>
<organism evidence="3 4">
    <name type="scientific">Ceratocystis fimbriata CBS 114723</name>
    <dbReference type="NCBI Taxonomy" id="1035309"/>
    <lineage>
        <taxon>Eukaryota</taxon>
        <taxon>Fungi</taxon>
        <taxon>Dikarya</taxon>
        <taxon>Ascomycota</taxon>
        <taxon>Pezizomycotina</taxon>
        <taxon>Sordariomycetes</taxon>
        <taxon>Hypocreomycetidae</taxon>
        <taxon>Microascales</taxon>
        <taxon>Ceratocystidaceae</taxon>
        <taxon>Ceratocystis</taxon>
    </lineage>
</organism>
<dbReference type="InterPro" id="IPR036047">
    <property type="entry name" value="F-box-like_dom_sf"/>
</dbReference>
<dbReference type="Gene3D" id="1.20.1280.50">
    <property type="match status" value="1"/>
</dbReference>
<dbReference type="STRING" id="1035309.A0A2C5XHT1"/>
<dbReference type="InterPro" id="IPR015943">
    <property type="entry name" value="WD40/YVTN_repeat-like_dom_sf"/>
</dbReference>
<feature type="compositionally biased region" description="Low complexity" evidence="1">
    <location>
        <begin position="1030"/>
        <end position="1048"/>
    </location>
</feature>
<dbReference type="InterPro" id="IPR001810">
    <property type="entry name" value="F-box_dom"/>
</dbReference>
<feature type="compositionally biased region" description="Polar residues" evidence="1">
    <location>
        <begin position="1012"/>
        <end position="1027"/>
    </location>
</feature>
<dbReference type="EMBL" id="APWK03000007">
    <property type="protein sequence ID" value="PHH55857.1"/>
    <property type="molecule type" value="Genomic_DNA"/>
</dbReference>
<feature type="region of interest" description="Disordered" evidence="1">
    <location>
        <begin position="464"/>
        <end position="492"/>
    </location>
</feature>
<dbReference type="Pfam" id="PF23749">
    <property type="entry name" value="DUF7165"/>
    <property type="match status" value="1"/>
</dbReference>
<gene>
    <name evidence="3" type="ORF">CFIMG_002638RA</name>
</gene>
<feature type="region of interest" description="Disordered" evidence="1">
    <location>
        <begin position="20"/>
        <end position="63"/>
    </location>
</feature>
<feature type="domain" description="F-box" evidence="2">
    <location>
        <begin position="61"/>
        <end position="107"/>
    </location>
</feature>
<dbReference type="InterPro" id="IPR011044">
    <property type="entry name" value="Quino_amine_DH_bsu"/>
</dbReference>
<dbReference type="CDD" id="cd09917">
    <property type="entry name" value="F-box_SF"/>
    <property type="match status" value="1"/>
</dbReference>
<accession>A0A2C5XHT1</accession>
<dbReference type="InterPro" id="IPR055589">
    <property type="entry name" value="DUF7165"/>
</dbReference>
<evidence type="ECO:0000256" key="1">
    <source>
        <dbReference type="SAM" id="MobiDB-lite"/>
    </source>
</evidence>
<evidence type="ECO:0000259" key="2">
    <source>
        <dbReference type="PROSITE" id="PS50181"/>
    </source>
</evidence>
<feature type="region of interest" description="Disordered" evidence="1">
    <location>
        <begin position="1302"/>
        <end position="1372"/>
    </location>
</feature>
<evidence type="ECO:0000313" key="4">
    <source>
        <dbReference type="Proteomes" id="UP000222788"/>
    </source>
</evidence>
<feature type="region of interest" description="Disordered" evidence="1">
    <location>
        <begin position="1007"/>
        <end position="1074"/>
    </location>
</feature>
<feature type="region of interest" description="Disordered" evidence="1">
    <location>
        <begin position="851"/>
        <end position="959"/>
    </location>
</feature>
<feature type="compositionally biased region" description="Polar residues" evidence="1">
    <location>
        <begin position="883"/>
        <end position="905"/>
    </location>
</feature>
<feature type="compositionally biased region" description="Polar residues" evidence="1">
    <location>
        <begin position="851"/>
        <end position="871"/>
    </location>
</feature>
<feature type="compositionally biased region" description="Low complexity" evidence="1">
    <location>
        <begin position="474"/>
        <end position="490"/>
    </location>
</feature>
<keyword evidence="4" id="KW-1185">Reference proteome</keyword>
<reference evidence="3 4" key="2">
    <citation type="journal article" date="2013" name="IMA Fungus">
        <title>IMA Genome-F 1: Ceratocystis fimbriata: Draft nuclear genome sequence for the plant pathogen, Ceratocystis fimbriata.</title>
        <authorList>
            <person name="Wilken P.M."/>
            <person name="Steenkamp E.T."/>
            <person name="Wingfield M.J."/>
            <person name="de Beer Z.W."/>
            <person name="Wingfield B.D."/>
        </authorList>
    </citation>
    <scope>NUCLEOTIDE SEQUENCE [LARGE SCALE GENOMIC DNA]</scope>
    <source>
        <strain evidence="3 4">CBS 114723</strain>
    </source>
</reference>
<dbReference type="Pfam" id="PF12937">
    <property type="entry name" value="F-box-like"/>
    <property type="match status" value="1"/>
</dbReference>
<dbReference type="SUPFAM" id="SSF50969">
    <property type="entry name" value="YVTN repeat-like/Quinoprotein amine dehydrogenase"/>
    <property type="match status" value="1"/>
</dbReference>
<dbReference type="Gene3D" id="2.130.10.10">
    <property type="entry name" value="YVTN repeat-like/Quinoprotein amine dehydrogenase"/>
    <property type="match status" value="1"/>
</dbReference>
<protein>
    <recommendedName>
        <fullName evidence="2">F-box domain-containing protein</fullName>
    </recommendedName>
</protein>
<feature type="compositionally biased region" description="Low complexity" evidence="1">
    <location>
        <begin position="20"/>
        <end position="43"/>
    </location>
</feature>
<sequence length="1395" mass="151379">MDAVTVVTYEAELESNSAPALAFMPASPPASSSAPSSASASRRPSPKLHSSRQKIGPESQGPAIHRLPDEIIQQIITAADPNTFASLSLLNRRWHRISQQASLYALKLSQCLSFVASHESFCPHSALADDLPRLRRLFALQAKQNLFDAYLRPSITEIKLISTTFGSASAPAGEGLQFCPSPQGHNILAYNSSRIYVIDVRNRDAKVVRELATLRRPRSACIKDDGTLLAVLSTESQIDIYDLTQSPPKRKQSLFPDNPPRTIALSPCGAVLATAYEGGIEVLDLHSDALVTGRRAVKCDTVDSLAFSFDSTQILGTTLNSNSAPPSTVVITAPYYDPSTSTEGSSSSLWTTSILFPNTSRDCSHSVLIQHTSQDEAAYAFTYDRNFETFRAVRVDDLRSSTTYFTGPLPHHQPNADPKIMPCTIPAATYHGDLVSSGFSGRDVWVYGVPEDLDAIPRFLSKTQAQDRPGGSLGSKNSSVSNRSSPGPASQVPQWQKLFDKHPNPNTFVRGFKIAELQGVSNVKFVQGFGGPNRIQERLVIAARSATVDIDKDDVNFVDGGRIMLVDFDYSMNNGVTKHIEIELGAPEAEVLEEEVRDLDTEVDIVRRRTVARNNGGARSSLLRISTTPATIGSTQVSPTFLSAPLIEASFRDIADDDDDDPLVPRRLNAAALSLSRVASPHIDNTPSLDADLWEALDAPYSHQNPRSTNTLRRAATAAAASRRLRVATTPRVTHRRANGRYEHPHESDADNWVPPPPPYHKDDPGSVPNFMRQPAITPLPNGSHTQSPNSVALNIPTIEGGNTPSTAARSSPTVASMSTISPIALSHPQVAAVSSVEHIVGDTTPVQHLQQSQFAGGQSLTGRQTSTPTTMDEARMAPRTEISGTSYPSPRSASTPGLRNSQSRQFHDTERGITQDLRLMGTRMSLDEGRMRPYSSPENRPFGSRHSLNSRPFDRGLSQDRRLFGPRLSLDERFVSTSDLFRGQPHSSRRSLDARSMFPPIVTRYRPAIPSSDTRGVSITSQTRSVSMPEPCSSIPPQSSPMPIGSSTFSPGGSDDYDPPAVWMTPRSGTSSFATFTETPEARQPLDHQALLGETSTSSSSSHPSTSLGRTVLPYLNVDSSRFKIPRVPVASRSLVEPPRSWSTILPPLPPYSHSSHSPHSRSYSGNLPISSSSTSMQFTVMSDMPLMSTSTPTGNLIVPDTPLLISTPSGITGGADPISPSDVQPRPEMRIHAPVARRPRPSGRRGVARRLEDSLEPRNSSSSSRDLAPLPIFPPLPSQSEQMNPASARHLSAWLTSSSKLRNKSATAIRRTRSNASRASRSAAINVRGLKHKKQKEQKKALSTASTAGARRKKKSRDGDDGSVGTWTDTTREFTPWVGVSASDRDGKKCLVM</sequence>